<dbReference type="HOGENOM" id="CLU_2240569_0_0_1"/>
<protein>
    <submittedName>
        <fullName evidence="1 2">Uncharacterized protein</fullName>
    </submittedName>
</protein>
<dbReference type="AlphaFoldDB" id="A0A072UZA1"/>
<name>A0A072UZA1_MEDTR</name>
<reference evidence="1 3" key="2">
    <citation type="journal article" date="2014" name="BMC Genomics">
        <title>An improved genome release (version Mt4.0) for the model legume Medicago truncatula.</title>
        <authorList>
            <person name="Tang H."/>
            <person name="Krishnakumar V."/>
            <person name="Bidwell S."/>
            <person name="Rosen B."/>
            <person name="Chan A."/>
            <person name="Zhou S."/>
            <person name="Gentzbittel L."/>
            <person name="Childs K.L."/>
            <person name="Yandell M."/>
            <person name="Gundlach H."/>
            <person name="Mayer K.F."/>
            <person name="Schwartz D.C."/>
            <person name="Town C.D."/>
        </authorList>
    </citation>
    <scope>GENOME REANNOTATION</scope>
    <source>
        <strain evidence="1">A17</strain>
        <strain evidence="2 3">cv. Jemalong A17</strain>
    </source>
</reference>
<reference evidence="1 3" key="1">
    <citation type="journal article" date="2011" name="Nature">
        <title>The Medicago genome provides insight into the evolution of rhizobial symbioses.</title>
        <authorList>
            <person name="Young N.D."/>
            <person name="Debelle F."/>
            <person name="Oldroyd G.E."/>
            <person name="Geurts R."/>
            <person name="Cannon S.B."/>
            <person name="Udvardi M.K."/>
            <person name="Benedito V.A."/>
            <person name="Mayer K.F."/>
            <person name="Gouzy J."/>
            <person name="Schoof H."/>
            <person name="Van de Peer Y."/>
            <person name="Proost S."/>
            <person name="Cook D.R."/>
            <person name="Meyers B.C."/>
            <person name="Spannagl M."/>
            <person name="Cheung F."/>
            <person name="De Mita S."/>
            <person name="Krishnakumar V."/>
            <person name="Gundlach H."/>
            <person name="Zhou S."/>
            <person name="Mudge J."/>
            <person name="Bharti A.K."/>
            <person name="Murray J.D."/>
            <person name="Naoumkina M.A."/>
            <person name="Rosen B."/>
            <person name="Silverstein K.A."/>
            <person name="Tang H."/>
            <person name="Rombauts S."/>
            <person name="Zhao P.X."/>
            <person name="Zhou P."/>
            <person name="Barbe V."/>
            <person name="Bardou P."/>
            <person name="Bechner M."/>
            <person name="Bellec A."/>
            <person name="Berger A."/>
            <person name="Berges H."/>
            <person name="Bidwell S."/>
            <person name="Bisseling T."/>
            <person name="Choisne N."/>
            <person name="Couloux A."/>
            <person name="Denny R."/>
            <person name="Deshpande S."/>
            <person name="Dai X."/>
            <person name="Doyle J.J."/>
            <person name="Dudez A.M."/>
            <person name="Farmer A.D."/>
            <person name="Fouteau S."/>
            <person name="Franken C."/>
            <person name="Gibelin C."/>
            <person name="Gish J."/>
            <person name="Goldstein S."/>
            <person name="Gonzalez A.J."/>
            <person name="Green P.J."/>
            <person name="Hallab A."/>
            <person name="Hartog M."/>
            <person name="Hua A."/>
            <person name="Humphray S.J."/>
            <person name="Jeong D.H."/>
            <person name="Jing Y."/>
            <person name="Jocker A."/>
            <person name="Kenton S.M."/>
            <person name="Kim D.J."/>
            <person name="Klee K."/>
            <person name="Lai H."/>
            <person name="Lang C."/>
            <person name="Lin S."/>
            <person name="Macmil S.L."/>
            <person name="Magdelenat G."/>
            <person name="Matthews L."/>
            <person name="McCorrison J."/>
            <person name="Monaghan E.L."/>
            <person name="Mun J.H."/>
            <person name="Najar F.Z."/>
            <person name="Nicholson C."/>
            <person name="Noirot C."/>
            <person name="O'Bleness M."/>
            <person name="Paule C.R."/>
            <person name="Poulain J."/>
            <person name="Prion F."/>
            <person name="Qin B."/>
            <person name="Qu C."/>
            <person name="Retzel E.F."/>
            <person name="Riddle C."/>
            <person name="Sallet E."/>
            <person name="Samain S."/>
            <person name="Samson N."/>
            <person name="Sanders I."/>
            <person name="Saurat O."/>
            <person name="Scarpelli C."/>
            <person name="Schiex T."/>
            <person name="Segurens B."/>
            <person name="Severin A.J."/>
            <person name="Sherrier D.J."/>
            <person name="Shi R."/>
            <person name="Sims S."/>
            <person name="Singer S.R."/>
            <person name="Sinharoy S."/>
            <person name="Sterck L."/>
            <person name="Viollet A."/>
            <person name="Wang B.B."/>
            <person name="Wang K."/>
            <person name="Wang M."/>
            <person name="Wang X."/>
            <person name="Warfsmann J."/>
            <person name="Weissenbach J."/>
            <person name="White D.D."/>
            <person name="White J.D."/>
            <person name="Wiley G.B."/>
            <person name="Wincker P."/>
            <person name="Xing Y."/>
            <person name="Yang L."/>
            <person name="Yao Z."/>
            <person name="Ying F."/>
            <person name="Zhai J."/>
            <person name="Zhou L."/>
            <person name="Zuber A."/>
            <person name="Denarie J."/>
            <person name="Dixon R.A."/>
            <person name="May G.D."/>
            <person name="Schwartz D.C."/>
            <person name="Rogers J."/>
            <person name="Quetier F."/>
            <person name="Town C.D."/>
            <person name="Roe B.A."/>
        </authorList>
    </citation>
    <scope>NUCLEOTIDE SEQUENCE [LARGE SCALE GENOMIC DNA]</scope>
    <source>
        <strain evidence="1">A17</strain>
        <strain evidence="2 3">cv. Jemalong A17</strain>
    </source>
</reference>
<evidence type="ECO:0000313" key="1">
    <source>
        <dbReference type="EMBL" id="KEH34438.1"/>
    </source>
</evidence>
<evidence type="ECO:0000313" key="3">
    <source>
        <dbReference type="Proteomes" id="UP000002051"/>
    </source>
</evidence>
<reference evidence="2" key="3">
    <citation type="submission" date="2015-04" db="UniProtKB">
        <authorList>
            <consortium name="EnsemblPlants"/>
        </authorList>
    </citation>
    <scope>IDENTIFICATION</scope>
    <source>
        <strain evidence="2">cv. Jemalong A17</strain>
    </source>
</reference>
<dbReference type="EnsemblPlants" id="KEH34438">
    <property type="protein sequence ID" value="KEH34438"/>
    <property type="gene ID" value="MTR_3g466430"/>
</dbReference>
<proteinExistence type="predicted"/>
<gene>
    <name evidence="1" type="ordered locus">MTR_3g466430</name>
</gene>
<evidence type="ECO:0000313" key="2">
    <source>
        <dbReference type="EnsemblPlants" id="KEH34438"/>
    </source>
</evidence>
<accession>A0A072UZA1</accession>
<sequence>MAVYTSETCHLKLDIKTINMSLFLRGGVFRCKTSTSAKNTWPAKESSHLLELSTQSATTIHNKMCTVNKMGMYVPLGGNRLYEIDLRVKKLKKGDGVGRGVDHVG</sequence>
<dbReference type="Proteomes" id="UP000002051">
    <property type="component" value="Chromosome 3"/>
</dbReference>
<dbReference type="EMBL" id="CM001219">
    <property type="protein sequence ID" value="KEH34438.1"/>
    <property type="molecule type" value="Genomic_DNA"/>
</dbReference>
<organism evidence="1 3">
    <name type="scientific">Medicago truncatula</name>
    <name type="common">Barrel medic</name>
    <name type="synonym">Medicago tribuloides</name>
    <dbReference type="NCBI Taxonomy" id="3880"/>
    <lineage>
        <taxon>Eukaryota</taxon>
        <taxon>Viridiplantae</taxon>
        <taxon>Streptophyta</taxon>
        <taxon>Embryophyta</taxon>
        <taxon>Tracheophyta</taxon>
        <taxon>Spermatophyta</taxon>
        <taxon>Magnoliopsida</taxon>
        <taxon>eudicotyledons</taxon>
        <taxon>Gunneridae</taxon>
        <taxon>Pentapetalae</taxon>
        <taxon>rosids</taxon>
        <taxon>fabids</taxon>
        <taxon>Fabales</taxon>
        <taxon>Fabaceae</taxon>
        <taxon>Papilionoideae</taxon>
        <taxon>50 kb inversion clade</taxon>
        <taxon>NPAAA clade</taxon>
        <taxon>Hologalegina</taxon>
        <taxon>IRL clade</taxon>
        <taxon>Trifolieae</taxon>
        <taxon>Medicago</taxon>
    </lineage>
</organism>
<keyword evidence="3" id="KW-1185">Reference proteome</keyword>